<proteinExistence type="predicted"/>
<evidence type="ECO:0000259" key="1">
    <source>
        <dbReference type="SMART" id="SM00901"/>
    </source>
</evidence>
<organism evidence="2 3">
    <name type="scientific">Saccharospirillum mangrovi</name>
    <dbReference type="NCBI Taxonomy" id="2161747"/>
    <lineage>
        <taxon>Bacteria</taxon>
        <taxon>Pseudomonadati</taxon>
        <taxon>Pseudomonadota</taxon>
        <taxon>Gammaproteobacteria</taxon>
        <taxon>Oceanospirillales</taxon>
        <taxon>Saccharospirillaceae</taxon>
        <taxon>Saccharospirillum</taxon>
    </lineage>
</organism>
<dbReference type="InterPro" id="IPR014966">
    <property type="entry name" value="FRG-dom"/>
</dbReference>
<reference evidence="3" key="1">
    <citation type="journal article" date="2019" name="Int. J. Syst. Evol. Microbiol.">
        <title>The Global Catalogue of Microorganisms (GCM) 10K type strain sequencing project: providing services to taxonomists for standard genome sequencing and annotation.</title>
        <authorList>
            <consortium name="The Broad Institute Genomics Platform"/>
            <consortium name="The Broad Institute Genome Sequencing Center for Infectious Disease"/>
            <person name="Wu L."/>
            <person name="Ma J."/>
        </authorList>
    </citation>
    <scope>NUCLEOTIDE SEQUENCE [LARGE SCALE GENOMIC DNA]</scope>
    <source>
        <strain evidence="3">IBRC 10765</strain>
    </source>
</reference>
<dbReference type="Proteomes" id="UP001595617">
    <property type="component" value="Unassembled WGS sequence"/>
</dbReference>
<gene>
    <name evidence="2" type="ORF">ACFOOG_06360</name>
</gene>
<accession>A0ABV7ZV67</accession>
<feature type="domain" description="FRG" evidence="1">
    <location>
        <begin position="28"/>
        <end position="139"/>
    </location>
</feature>
<sequence>MYDFNEPLEIQIPAAEILGYIESELVGTHHRLGFRGQQNAAWNLRPSLARFLSRLKEKGQIDQSATFETVEHRVKNEFRKNLLLNRDLTPEQLNSVDLWQYGQHFGLPTPLLDWTHSAYVGLFFALAEDAAVNENGQVQPRCLWVMDLELLALINSQIQEDVWPRMKGMIKPEEYLMQQVPILEVVGEIDGYNRRIGYQQGFFTKHVFYESLEAWATRIAAVVSHECWNYPFLRKITFAPDEKQRSSILVNLDKMNVNSRTLFPDIQGSVAQTCFALEHPRKQGTLTFSGTTRRR</sequence>
<dbReference type="SMART" id="SM00901">
    <property type="entry name" value="FRG"/>
    <property type="match status" value="1"/>
</dbReference>
<dbReference type="Pfam" id="PF08867">
    <property type="entry name" value="FRG"/>
    <property type="match status" value="1"/>
</dbReference>
<protein>
    <submittedName>
        <fullName evidence="2">FRG domain-containing protein</fullName>
    </submittedName>
</protein>
<dbReference type="RefSeq" id="WP_380694593.1">
    <property type="nucleotide sequence ID" value="NZ_JBHRYR010000002.1"/>
</dbReference>
<comment type="caution">
    <text evidence="2">The sequence shown here is derived from an EMBL/GenBank/DDBJ whole genome shotgun (WGS) entry which is preliminary data.</text>
</comment>
<name>A0ABV7ZV67_9GAMM</name>
<evidence type="ECO:0000313" key="3">
    <source>
        <dbReference type="Proteomes" id="UP001595617"/>
    </source>
</evidence>
<keyword evidence="3" id="KW-1185">Reference proteome</keyword>
<evidence type="ECO:0000313" key="2">
    <source>
        <dbReference type="EMBL" id="MFC3852453.1"/>
    </source>
</evidence>
<dbReference type="EMBL" id="JBHRYR010000002">
    <property type="protein sequence ID" value="MFC3852453.1"/>
    <property type="molecule type" value="Genomic_DNA"/>
</dbReference>